<protein>
    <submittedName>
        <fullName evidence="1">Uncharacterized protein</fullName>
    </submittedName>
</protein>
<evidence type="ECO:0000313" key="1">
    <source>
        <dbReference type="EMBL" id="AHN83310.1"/>
    </source>
</evidence>
<dbReference type="GeneID" id="40102797"/>
<name>X2KXY3_9CAUD</name>
<dbReference type="EMBL" id="KJ127304">
    <property type="protein sequence ID" value="AHN83310.1"/>
    <property type="molecule type" value="Genomic_DNA"/>
</dbReference>
<reference evidence="1 2" key="1">
    <citation type="submission" date="2014-01" db="EMBL/GenBank/DDBJ databases">
        <title>Genome sequence of novel bacteriophage, AUEF3.</title>
        <authorList>
            <person name="DeShong Sadzewicz L."/>
            <person name="Tallon L."/>
            <person name="Fraser C."/>
            <person name="Nagaraj S."/>
            <person name="McCracken C.L."/>
            <person name="Daugherty S."/>
            <person name="Reece M.J."/>
            <person name="Hyman P."/>
        </authorList>
    </citation>
    <scope>NUCLEOTIDE SEQUENCE [LARGE SCALE GENOMIC DNA]</scope>
</reference>
<accession>X2KXY3</accession>
<proteinExistence type="predicted"/>
<dbReference type="Proteomes" id="UP000259430">
    <property type="component" value="Segment"/>
</dbReference>
<dbReference type="RefSeq" id="YP_009625900.1">
    <property type="nucleotide sequence ID" value="NC_042134.1"/>
</dbReference>
<keyword evidence="2" id="KW-1185">Reference proteome</keyword>
<evidence type="ECO:0000313" key="2">
    <source>
        <dbReference type="Proteomes" id="UP000259430"/>
    </source>
</evidence>
<gene>
    <name evidence="1" type="ORF">CO47_0139</name>
</gene>
<dbReference type="OrthoDB" id="22102at10239"/>
<sequence>MTTKTNYYICLTNNELFNLYTEEPILVMYEQAVENDEKLLKLEKPEAIEIDGEMQPTFITIPLDSILYVLEDA</sequence>
<organism evidence="1 2">
    <name type="scientific">Enterococcus phage AUEF3</name>
    <dbReference type="NCBI Taxonomy" id="1476978"/>
    <lineage>
        <taxon>Viruses</taxon>
        <taxon>Duplodnaviria</taxon>
        <taxon>Heunggongvirae</taxon>
        <taxon>Uroviricota</taxon>
        <taxon>Caudoviricetes</taxon>
        <taxon>Efquatrovirus</taxon>
        <taxon>Efquatrovirus AUEF3</taxon>
    </lineage>
</organism>